<evidence type="ECO:0008006" key="4">
    <source>
        <dbReference type="Google" id="ProtNLM"/>
    </source>
</evidence>
<accession>A0A345EAV0</accession>
<evidence type="ECO:0000313" key="3">
    <source>
        <dbReference type="Proteomes" id="UP000252985"/>
    </source>
</evidence>
<dbReference type="GeneID" id="37286362"/>
<reference evidence="2 3" key="1">
    <citation type="submission" date="2018-07" db="EMBL/GenBank/DDBJ databases">
        <title>Genome sequences of Haloplanus sp. CBA1112.</title>
        <authorList>
            <person name="Kim Y.B."/>
            <person name="Roh S.W."/>
        </authorList>
    </citation>
    <scope>NUCLEOTIDE SEQUENCE [LARGE SCALE GENOMIC DNA]</scope>
    <source>
        <strain evidence="2 3">CBA1112</strain>
    </source>
</reference>
<name>A0A345EAV0_9EURY</name>
<sequence>MSDDRRAFDLSTVRRRAEERTETDVDRVLTAIEDRADDGRITADAFADWHRACRDHYRSTAADVDDAESRFEALLDSIRPAERETNQVRARIEEYESQIDAMRSALSTTADRLDATPERPDSPAAAFEAAAQLRRAGRVVHEVAHSHHHVEEGLDAFETWLDDPATRIDDFGDEIGGFERYLDNTEGLLDRLESDDSDGFEPFDAWLSAYHLQRMMALVFDELRADMAELETWLERQDGHYDDDLSALRDRLDALETRHETCSERLDAAAADIEEFESKRAAVADSLDRFEAALDEHEPPVDWEAVEELVQSQFDELGIQGR</sequence>
<gene>
    <name evidence="2" type="ORF">DU484_05250</name>
</gene>
<protein>
    <recommendedName>
        <fullName evidence="4">Halo transducer protein</fullName>
    </recommendedName>
</protein>
<feature type="coiled-coil region" evidence="1">
    <location>
        <begin position="78"/>
        <end position="112"/>
    </location>
</feature>
<dbReference type="KEGG" id="haq:DU484_05250"/>
<keyword evidence="1" id="KW-0175">Coiled coil</keyword>
<evidence type="ECO:0000256" key="1">
    <source>
        <dbReference type="SAM" id="Coils"/>
    </source>
</evidence>
<dbReference type="AlphaFoldDB" id="A0A345EAV0"/>
<feature type="coiled-coil region" evidence="1">
    <location>
        <begin position="245"/>
        <end position="279"/>
    </location>
</feature>
<evidence type="ECO:0000313" key="2">
    <source>
        <dbReference type="EMBL" id="AXG09322.1"/>
    </source>
</evidence>
<proteinExistence type="predicted"/>
<dbReference type="Proteomes" id="UP000252985">
    <property type="component" value="Chromosome"/>
</dbReference>
<dbReference type="RefSeq" id="WP_114605291.1">
    <property type="nucleotide sequence ID" value="NZ_CP031148.1"/>
</dbReference>
<organism evidence="2 3">
    <name type="scientific">Haloplanus rubicundus</name>
    <dbReference type="NCBI Taxonomy" id="1547898"/>
    <lineage>
        <taxon>Archaea</taxon>
        <taxon>Methanobacteriati</taxon>
        <taxon>Methanobacteriota</taxon>
        <taxon>Stenosarchaea group</taxon>
        <taxon>Halobacteria</taxon>
        <taxon>Halobacteriales</taxon>
        <taxon>Haloferacaceae</taxon>
        <taxon>Haloplanus</taxon>
    </lineage>
</organism>
<dbReference type="EMBL" id="CP031148">
    <property type="protein sequence ID" value="AXG09322.1"/>
    <property type="molecule type" value="Genomic_DNA"/>
</dbReference>
<dbReference type="SUPFAM" id="SSF57997">
    <property type="entry name" value="Tropomyosin"/>
    <property type="match status" value="1"/>
</dbReference>